<proteinExistence type="predicted"/>
<comment type="caution">
    <text evidence="2">The sequence shown here is derived from an EMBL/GenBank/DDBJ whole genome shotgun (WGS) entry which is preliminary data.</text>
</comment>
<evidence type="ECO:0000313" key="2">
    <source>
        <dbReference type="EMBL" id="TGN64804.1"/>
    </source>
</evidence>
<protein>
    <submittedName>
        <fullName evidence="2">Uncharacterized protein</fullName>
    </submittedName>
</protein>
<evidence type="ECO:0000256" key="1">
    <source>
        <dbReference type="SAM" id="SignalP"/>
    </source>
</evidence>
<dbReference type="OrthoDB" id="9829773at2"/>
<accession>A0A4Z1C3H7</accession>
<dbReference type="Proteomes" id="UP000297496">
    <property type="component" value="Unassembled WGS sequence"/>
</dbReference>
<gene>
    <name evidence="2" type="ORF">EXE59_13180</name>
</gene>
<name>A0A4Z1C3H7_9ACTN</name>
<feature type="chain" id="PRO_5021263657" evidence="1">
    <location>
        <begin position="36"/>
        <end position="181"/>
    </location>
</feature>
<keyword evidence="3" id="KW-1185">Reference proteome</keyword>
<keyword evidence="1" id="KW-0732">Signal</keyword>
<sequence>MEHTRRTLLRRTRRVLVVCVLVVGLSTAGAQVANANPGVTTSQLTACYTTLGVGRAQVAAPAPRPMPYINTSPDVHVIGDNSQAVTYRPYLRRWTGSAWVIDRYGPTFTGTTSGMYTTWNQNGGLWSYSFTIDPRRAKYYQFGAEVWWHADAHHGSSYAFGIGEHQQYRNGYWYGTSYCTF</sequence>
<reference evidence="2 3" key="1">
    <citation type="submission" date="2019-04" db="EMBL/GenBank/DDBJ databases">
        <title>Three New Species of Nocardioides, Nocardioides euryhalodurans sp. nov., Nocardioides seonyuensis sp. nov. and Nocardioides eburneoflavus sp. nov. Isolated from Soil.</title>
        <authorList>
            <person name="Roh S.G."/>
            <person name="Lee C."/>
            <person name="Kim M.-K."/>
            <person name="Kim S.B."/>
        </authorList>
    </citation>
    <scope>NUCLEOTIDE SEQUENCE [LARGE SCALE GENOMIC DNA]</scope>
    <source>
        <strain evidence="2 3">MMS17-SY213</strain>
    </source>
</reference>
<dbReference type="AlphaFoldDB" id="A0A4Z1C3H7"/>
<evidence type="ECO:0000313" key="3">
    <source>
        <dbReference type="Proteomes" id="UP000297496"/>
    </source>
</evidence>
<organism evidence="2 3">
    <name type="scientific">Nocardioides eburneiflavus</name>
    <dbReference type="NCBI Taxonomy" id="2518372"/>
    <lineage>
        <taxon>Bacteria</taxon>
        <taxon>Bacillati</taxon>
        <taxon>Actinomycetota</taxon>
        <taxon>Actinomycetes</taxon>
        <taxon>Propionibacteriales</taxon>
        <taxon>Nocardioidaceae</taxon>
        <taxon>Nocardioides</taxon>
    </lineage>
</organism>
<dbReference type="EMBL" id="SRRO01000001">
    <property type="protein sequence ID" value="TGN64804.1"/>
    <property type="molecule type" value="Genomic_DNA"/>
</dbReference>
<feature type="signal peptide" evidence="1">
    <location>
        <begin position="1"/>
        <end position="35"/>
    </location>
</feature>
<dbReference type="RefSeq" id="WP_135839312.1">
    <property type="nucleotide sequence ID" value="NZ_SRRO01000001.1"/>
</dbReference>